<dbReference type="AlphaFoldDB" id="A0AAD2CTJ7"/>
<evidence type="ECO:0000313" key="5">
    <source>
        <dbReference type="Proteomes" id="UP001295423"/>
    </source>
</evidence>
<accession>A0AAD2CTJ7</accession>
<comment type="caution">
    <text evidence="4">The sequence shown here is derived from an EMBL/GenBank/DDBJ whole genome shotgun (WGS) entry which is preliminary data.</text>
</comment>
<feature type="signal peptide" evidence="2">
    <location>
        <begin position="1"/>
        <end position="20"/>
    </location>
</feature>
<feature type="domain" description="SET" evidence="3">
    <location>
        <begin position="198"/>
        <end position="348"/>
    </location>
</feature>
<gene>
    <name evidence="4" type="ORF">CYCCA115_LOCUS9743</name>
</gene>
<evidence type="ECO:0000256" key="1">
    <source>
        <dbReference type="SAM" id="MobiDB-lite"/>
    </source>
</evidence>
<dbReference type="InterPro" id="IPR001214">
    <property type="entry name" value="SET_dom"/>
</dbReference>
<evidence type="ECO:0000256" key="2">
    <source>
        <dbReference type="SAM" id="SignalP"/>
    </source>
</evidence>
<protein>
    <recommendedName>
        <fullName evidence="3">SET domain-containing protein</fullName>
    </recommendedName>
</protein>
<evidence type="ECO:0000313" key="4">
    <source>
        <dbReference type="EMBL" id="CAJ1945599.1"/>
    </source>
</evidence>
<keyword evidence="2" id="KW-0732">Signal</keyword>
<sequence length="804" mass="91297">MRGRRLNSLLLLPLIVQVSASQHAIEQEETCGLWLAESTAVKNSLGLFAGVKVRKGEDVLKNGGELHIPIYDKNPREWSKLHDVWWTHGISLDFALQSDFHSYSFLPGVGVTATCHDGKANIKLFPTEEMDTSGVHRHKDATAGSFTYRLHSEYVASENIAAGQELLLDCRESSTDEEPTKENELFATFKSSDALCVDTLAIQSSTVAGAGRGAFAKRSVKEGERVAVSPVIAFDESEMYMFEQAFEDDYLTFQDKVLGYQLLYNYCYGHQNSSMLLLPTGPGVNAINHDSEKANVALRWSNSTLNGDAEFLKTHYAKLTGRQDVNMILEYIALEDIDAGNEIFLDYGESWEKSFESFVEDEWEPPPFSNKYRSAADFNKQRGDLPFRTVSEQRDKRYPRNIITTCLFRETEESFEQDPVTWTMANNGCLRPCRILERHYVGDGEYLYKAEAQKMPNKVEDPFCQLSKTHRMVQDIPSEAIMLTDRMYTTDDHMMDTFRNFIEAPNGLFPNSWMRDNEDMGELLQPKLKTLQIEPIRWESTGEAVTENAYMVKMPISVRKGLLEYCKDVGITKYFRDLTFRGNSLEAGDEEDVVLDGLKWHVHRPPEEWRSDMHWMSPFNEKAHLDYLQELGMAGFDDVLQSIGEYFGMDRLAVYHMSFIGVSYCSDDFIHRDISGSGGKVFNVIIPLILADETGPELGIAANTEGGPIGRLRLQKNVGIMLGDDAFHGTAAVDYRAFREMRLAATVYIGESNEENIDNIMKHYAQHYAQSGNQSIHQKTARTHWKKGDPGVRLPEYHEPHDEL</sequence>
<dbReference type="InterPro" id="IPR046341">
    <property type="entry name" value="SET_dom_sf"/>
</dbReference>
<keyword evidence="5" id="KW-1185">Reference proteome</keyword>
<proteinExistence type="predicted"/>
<feature type="compositionally biased region" description="Basic and acidic residues" evidence="1">
    <location>
        <begin position="786"/>
        <end position="804"/>
    </location>
</feature>
<reference evidence="4" key="1">
    <citation type="submission" date="2023-08" db="EMBL/GenBank/DDBJ databases">
        <authorList>
            <person name="Audoor S."/>
            <person name="Bilcke G."/>
        </authorList>
    </citation>
    <scope>NUCLEOTIDE SEQUENCE</scope>
</reference>
<evidence type="ECO:0000259" key="3">
    <source>
        <dbReference type="PROSITE" id="PS50280"/>
    </source>
</evidence>
<dbReference type="Proteomes" id="UP001295423">
    <property type="component" value="Unassembled WGS sequence"/>
</dbReference>
<dbReference type="PROSITE" id="PS50280">
    <property type="entry name" value="SET"/>
    <property type="match status" value="1"/>
</dbReference>
<organism evidence="4 5">
    <name type="scientific">Cylindrotheca closterium</name>
    <dbReference type="NCBI Taxonomy" id="2856"/>
    <lineage>
        <taxon>Eukaryota</taxon>
        <taxon>Sar</taxon>
        <taxon>Stramenopiles</taxon>
        <taxon>Ochrophyta</taxon>
        <taxon>Bacillariophyta</taxon>
        <taxon>Bacillariophyceae</taxon>
        <taxon>Bacillariophycidae</taxon>
        <taxon>Bacillariales</taxon>
        <taxon>Bacillariaceae</taxon>
        <taxon>Cylindrotheca</taxon>
    </lineage>
</organism>
<dbReference type="Gene3D" id="2.170.270.10">
    <property type="entry name" value="SET domain"/>
    <property type="match status" value="1"/>
</dbReference>
<feature type="region of interest" description="Disordered" evidence="1">
    <location>
        <begin position="778"/>
        <end position="804"/>
    </location>
</feature>
<dbReference type="EMBL" id="CAKOGP040001446">
    <property type="protein sequence ID" value="CAJ1945599.1"/>
    <property type="molecule type" value="Genomic_DNA"/>
</dbReference>
<name>A0AAD2CTJ7_9STRA</name>
<dbReference type="Pfam" id="PF00856">
    <property type="entry name" value="SET"/>
    <property type="match status" value="1"/>
</dbReference>
<dbReference type="SUPFAM" id="SSF82199">
    <property type="entry name" value="SET domain"/>
    <property type="match status" value="1"/>
</dbReference>
<feature type="chain" id="PRO_5042015255" description="SET domain-containing protein" evidence="2">
    <location>
        <begin position="21"/>
        <end position="804"/>
    </location>
</feature>